<dbReference type="GO" id="GO:0008137">
    <property type="term" value="F:NADH dehydrogenase (ubiquinone) activity"/>
    <property type="evidence" value="ECO:0007669"/>
    <property type="project" value="UniProtKB-EC"/>
</dbReference>
<dbReference type="Pfam" id="PF00361">
    <property type="entry name" value="Proton_antipo_M"/>
    <property type="match status" value="1"/>
</dbReference>
<evidence type="ECO:0000256" key="2">
    <source>
        <dbReference type="ARBA" id="ARBA00004448"/>
    </source>
</evidence>
<keyword evidence="7 18" id="KW-0679">Respiratory chain</keyword>
<proteinExistence type="inferred from homology"/>
<evidence type="ECO:0000256" key="8">
    <source>
        <dbReference type="ARBA" id="ARBA00022692"/>
    </source>
</evidence>
<evidence type="ECO:0000313" key="20">
    <source>
        <dbReference type="EMBL" id="QNT26934.1"/>
    </source>
</evidence>
<sequence length="337" mass="38516">MMNFYKILFISILFSSTMISISALSWFTAWVGLEMNLLAIIPLMKTSLNKFSAEASIKYFIIQAMASSSLLFTVILHSSISFLNFSILTLPSLMLDLTLILKMGASPLHFWLPEVVSGLNWSLVFTILTWQKIAPMILLSYCLTTPPFMAFFIILSSLSSGISGLNQVCLRKIMAFSSINHMSWMLATLLESLNLWLFYFLIYTAMNMNITLMFHKFSLFYINQLNKLTPLNKMLKFFFMLNFLSLGGLPPFIGFFPKWLTINFLINSSFSVLSLILVTLTLLTLFFYTRLTLSIFTLNSSESLIKLQTKILSSWQYSFGFLILLSLPLCFFMPSII</sequence>
<evidence type="ECO:0000256" key="10">
    <source>
        <dbReference type="ARBA" id="ARBA00022967"/>
    </source>
</evidence>
<keyword evidence="14 18" id="KW-0830">Ubiquinone</keyword>
<evidence type="ECO:0000256" key="18">
    <source>
        <dbReference type="RuleBase" id="RU003403"/>
    </source>
</evidence>
<keyword evidence="8 18" id="KW-0812">Transmembrane</keyword>
<evidence type="ECO:0000256" key="3">
    <source>
        <dbReference type="ARBA" id="ARBA00007012"/>
    </source>
</evidence>
<feature type="transmembrane region" description="Helical" evidence="18">
    <location>
        <begin position="82"/>
        <end position="101"/>
    </location>
</feature>
<evidence type="ECO:0000256" key="16">
    <source>
        <dbReference type="ARBA" id="ARBA00023136"/>
    </source>
</evidence>
<feature type="transmembrane region" description="Helical" evidence="18">
    <location>
        <begin position="273"/>
        <end position="296"/>
    </location>
</feature>
<feature type="transmembrane region" description="Helical" evidence="18">
    <location>
        <begin position="317"/>
        <end position="336"/>
    </location>
</feature>
<dbReference type="AlphaFoldDB" id="A0A7H1KI18"/>
<comment type="function">
    <text evidence="18">Core subunit of the mitochondrial membrane respiratory chain NADH dehydrogenase (Complex I) which catalyzes electron transfer from NADH through the respiratory chain, using ubiquinone as an electron acceptor. Essential for the catalytic activity and assembly of complex I.</text>
</comment>
<evidence type="ECO:0000256" key="17">
    <source>
        <dbReference type="ARBA" id="ARBA00049551"/>
    </source>
</evidence>
<comment type="similarity">
    <text evidence="3 18">Belongs to the complex I subunit 2 family.</text>
</comment>
<evidence type="ECO:0000256" key="13">
    <source>
        <dbReference type="ARBA" id="ARBA00023027"/>
    </source>
</evidence>
<keyword evidence="10 18" id="KW-1278">Translocase</keyword>
<evidence type="ECO:0000256" key="14">
    <source>
        <dbReference type="ARBA" id="ARBA00023075"/>
    </source>
</evidence>
<name>A0A7H1KI18_9CUCU</name>
<feature type="transmembrane region" description="Helical" evidence="18">
    <location>
        <begin position="108"/>
        <end position="130"/>
    </location>
</feature>
<evidence type="ECO:0000256" key="5">
    <source>
        <dbReference type="ARBA" id="ARBA00021008"/>
    </source>
</evidence>
<feature type="transmembrane region" description="Helical" evidence="18">
    <location>
        <begin position="235"/>
        <end position="253"/>
    </location>
</feature>
<dbReference type="GO" id="GO:0005743">
    <property type="term" value="C:mitochondrial inner membrane"/>
    <property type="evidence" value="ECO:0007669"/>
    <property type="project" value="UniProtKB-SubCell"/>
</dbReference>
<reference evidence="20" key="1">
    <citation type="submission" date="2020-06" db="EMBL/GenBank/DDBJ databases">
        <title>Mitochondrial genomes of twelve species of hyperdiverse Trigonopterus weevils.</title>
        <authorList>
            <person name="Narakusumo R.P."/>
            <person name="Pons J."/>
            <person name="Riedel A."/>
        </authorList>
    </citation>
    <scope>NUCLEOTIDE SEQUENCE</scope>
</reference>
<evidence type="ECO:0000256" key="7">
    <source>
        <dbReference type="ARBA" id="ARBA00022660"/>
    </source>
</evidence>
<dbReference type="PRINTS" id="PR01436">
    <property type="entry name" value="NADHDHGNASE2"/>
</dbReference>
<evidence type="ECO:0000256" key="6">
    <source>
        <dbReference type="ARBA" id="ARBA00022448"/>
    </source>
</evidence>
<keyword evidence="16 18" id="KW-0472">Membrane</keyword>
<dbReference type="InterPro" id="IPR003917">
    <property type="entry name" value="NADH_UbQ_OxRdtase_chain2"/>
</dbReference>
<evidence type="ECO:0000259" key="19">
    <source>
        <dbReference type="Pfam" id="PF00361"/>
    </source>
</evidence>
<dbReference type="InterPro" id="IPR050175">
    <property type="entry name" value="Complex_I_Subunit_2"/>
</dbReference>
<keyword evidence="15 18" id="KW-0496">Mitochondrion</keyword>
<evidence type="ECO:0000256" key="11">
    <source>
        <dbReference type="ARBA" id="ARBA00022982"/>
    </source>
</evidence>
<feature type="transmembrane region" description="Helical" evidence="18">
    <location>
        <begin position="136"/>
        <end position="158"/>
    </location>
</feature>
<evidence type="ECO:0000256" key="12">
    <source>
        <dbReference type="ARBA" id="ARBA00022989"/>
    </source>
</evidence>
<comment type="subcellular location">
    <subcellularLocation>
        <location evidence="2 18">Mitochondrion inner membrane</location>
        <topology evidence="2 18">Multi-pass membrane protein</topology>
    </subcellularLocation>
</comment>
<feature type="transmembrane region" description="Helical" evidence="18">
    <location>
        <begin position="196"/>
        <end position="214"/>
    </location>
</feature>
<dbReference type="PANTHER" id="PTHR46552:SF1">
    <property type="entry name" value="NADH-UBIQUINONE OXIDOREDUCTASE CHAIN 2"/>
    <property type="match status" value="1"/>
</dbReference>
<keyword evidence="11 18" id="KW-0249">Electron transport</keyword>
<protein>
    <recommendedName>
        <fullName evidence="5 18">NADH-ubiquinone oxidoreductase chain 2</fullName>
        <ecNumber evidence="4 18">7.1.1.2</ecNumber>
    </recommendedName>
</protein>
<keyword evidence="6" id="KW-0813">Transport</keyword>
<dbReference type="PANTHER" id="PTHR46552">
    <property type="entry name" value="NADH-UBIQUINONE OXIDOREDUCTASE CHAIN 2"/>
    <property type="match status" value="1"/>
</dbReference>
<comment type="catalytic activity">
    <reaction evidence="17 18">
        <text>a ubiquinone + NADH + 5 H(+)(in) = a ubiquinol + NAD(+) + 4 H(+)(out)</text>
        <dbReference type="Rhea" id="RHEA:29091"/>
        <dbReference type="Rhea" id="RHEA-COMP:9565"/>
        <dbReference type="Rhea" id="RHEA-COMP:9566"/>
        <dbReference type="ChEBI" id="CHEBI:15378"/>
        <dbReference type="ChEBI" id="CHEBI:16389"/>
        <dbReference type="ChEBI" id="CHEBI:17976"/>
        <dbReference type="ChEBI" id="CHEBI:57540"/>
        <dbReference type="ChEBI" id="CHEBI:57945"/>
        <dbReference type="EC" id="7.1.1.2"/>
    </reaction>
</comment>
<organism evidence="20">
    <name type="scientific">Trigonopterus kotamobagensis</name>
    <dbReference type="NCBI Taxonomy" id="2583401"/>
    <lineage>
        <taxon>Eukaryota</taxon>
        <taxon>Metazoa</taxon>
        <taxon>Ecdysozoa</taxon>
        <taxon>Arthropoda</taxon>
        <taxon>Hexapoda</taxon>
        <taxon>Insecta</taxon>
        <taxon>Pterygota</taxon>
        <taxon>Neoptera</taxon>
        <taxon>Endopterygota</taxon>
        <taxon>Coleoptera</taxon>
        <taxon>Polyphaga</taxon>
        <taxon>Cucujiformia</taxon>
        <taxon>Curculionidae</taxon>
        <taxon>Cryptorhynchinae</taxon>
        <taxon>Trigonopterus</taxon>
    </lineage>
</organism>
<geneLocation type="mitochondrion" evidence="20"/>
<dbReference type="EC" id="7.1.1.2" evidence="4 18"/>
<evidence type="ECO:0000256" key="1">
    <source>
        <dbReference type="ARBA" id="ARBA00003257"/>
    </source>
</evidence>
<keyword evidence="9 18" id="KW-0999">Mitochondrion inner membrane</keyword>
<evidence type="ECO:0000256" key="9">
    <source>
        <dbReference type="ARBA" id="ARBA00022792"/>
    </source>
</evidence>
<accession>A0A7H1KI18</accession>
<keyword evidence="13 18" id="KW-0520">NAD</keyword>
<feature type="domain" description="NADH:quinone oxidoreductase/Mrp antiporter transmembrane" evidence="19">
    <location>
        <begin position="23"/>
        <end position="284"/>
    </location>
</feature>
<gene>
    <name evidence="20" type="primary">nad2</name>
</gene>
<evidence type="ECO:0000256" key="15">
    <source>
        <dbReference type="ARBA" id="ARBA00023128"/>
    </source>
</evidence>
<comment type="function">
    <text evidence="1">Core subunit of the mitochondrial membrane respiratory chain NADH dehydrogenase (Complex I) that is believed to belong to the minimal assembly required for catalysis. Complex I functions in the transfer of electrons from NADH to the respiratory chain. The immediate electron acceptor for the enzyme is believed to be ubiquinone.</text>
</comment>
<keyword evidence="12 18" id="KW-1133">Transmembrane helix</keyword>
<feature type="transmembrane region" description="Helical" evidence="18">
    <location>
        <begin position="7"/>
        <end position="24"/>
    </location>
</feature>
<dbReference type="InterPro" id="IPR001750">
    <property type="entry name" value="ND/Mrp_TM"/>
</dbReference>
<evidence type="ECO:0000256" key="4">
    <source>
        <dbReference type="ARBA" id="ARBA00012944"/>
    </source>
</evidence>
<dbReference type="GO" id="GO:0006120">
    <property type="term" value="P:mitochondrial electron transport, NADH to ubiquinone"/>
    <property type="evidence" value="ECO:0007669"/>
    <property type="project" value="InterPro"/>
</dbReference>
<dbReference type="EMBL" id="MT653609">
    <property type="protein sequence ID" value="QNT26934.1"/>
    <property type="molecule type" value="Genomic_DNA"/>
</dbReference>